<evidence type="ECO:0000313" key="2">
    <source>
        <dbReference type="EMBL" id="CAF3974634.1"/>
    </source>
</evidence>
<dbReference type="Proteomes" id="UP000681967">
    <property type="component" value="Unassembled WGS sequence"/>
</dbReference>
<accession>A0A8S2N3I3</accession>
<sequence>MSTEIHNDDDLTDPRNGTDVELRELVYQSLEREGLISLLKAQLRAAVFKTIEKASSHSDIPNKPGYDGKNGRICRALVLDWLKQSHLFYTQDILEVETSGPGHPVPLTYSELFEHLHFESKSNSSEPILYALLNHNKNSNNNTSRPSTINTLPEYFQHVITQALASKTIVNNGQTVTQARRATSPPSESTSSSSSSSSDNHRKGPYDFQLPTIMPTKKSTDAIPPPLLNFSNNDDDDTTSSIFSLRNATPAALDRLKNIDDIIRGDETPRTRTNVQKATNKDIVVEYDDESMSQSQRSSVDDITVDKASPSPSIHIDYLEDV</sequence>
<organism evidence="2 3">
    <name type="scientific">Rotaria magnacalcarata</name>
    <dbReference type="NCBI Taxonomy" id="392030"/>
    <lineage>
        <taxon>Eukaryota</taxon>
        <taxon>Metazoa</taxon>
        <taxon>Spiralia</taxon>
        <taxon>Gnathifera</taxon>
        <taxon>Rotifera</taxon>
        <taxon>Eurotatoria</taxon>
        <taxon>Bdelloidea</taxon>
        <taxon>Philodinida</taxon>
        <taxon>Philodinidae</taxon>
        <taxon>Rotaria</taxon>
    </lineage>
</organism>
<protein>
    <recommendedName>
        <fullName evidence="4">LisH domain-containing protein</fullName>
    </recommendedName>
</protein>
<evidence type="ECO:0008006" key="4">
    <source>
        <dbReference type="Google" id="ProtNLM"/>
    </source>
</evidence>
<dbReference type="AlphaFoldDB" id="A0A8S2N3I3"/>
<reference evidence="2" key="1">
    <citation type="submission" date="2021-02" db="EMBL/GenBank/DDBJ databases">
        <authorList>
            <person name="Nowell W R."/>
        </authorList>
    </citation>
    <scope>NUCLEOTIDE SEQUENCE</scope>
</reference>
<dbReference type="EMBL" id="CAJOBH010004010">
    <property type="protein sequence ID" value="CAF3974634.1"/>
    <property type="molecule type" value="Genomic_DNA"/>
</dbReference>
<name>A0A8S2N3I3_9BILA</name>
<comment type="caution">
    <text evidence="2">The sequence shown here is derived from an EMBL/GenBank/DDBJ whole genome shotgun (WGS) entry which is preliminary data.</text>
</comment>
<evidence type="ECO:0000313" key="3">
    <source>
        <dbReference type="Proteomes" id="UP000681967"/>
    </source>
</evidence>
<feature type="region of interest" description="Disordered" evidence="1">
    <location>
        <begin position="175"/>
        <end position="222"/>
    </location>
</feature>
<feature type="region of interest" description="Disordered" evidence="1">
    <location>
        <begin position="287"/>
        <end position="322"/>
    </location>
</feature>
<dbReference type="Gene3D" id="1.20.960.40">
    <property type="match status" value="1"/>
</dbReference>
<feature type="compositionally biased region" description="Low complexity" evidence="1">
    <location>
        <begin position="183"/>
        <end position="198"/>
    </location>
</feature>
<proteinExistence type="predicted"/>
<gene>
    <name evidence="2" type="ORF">BYL167_LOCUS12272</name>
</gene>
<evidence type="ECO:0000256" key="1">
    <source>
        <dbReference type="SAM" id="MobiDB-lite"/>
    </source>
</evidence>